<dbReference type="SUPFAM" id="SSF51658">
    <property type="entry name" value="Xylose isomerase-like"/>
    <property type="match status" value="1"/>
</dbReference>
<organism evidence="6 8">
    <name type="scientific">Thalassovita autumnalis</name>
    <dbReference type="NCBI Taxonomy" id="2072972"/>
    <lineage>
        <taxon>Bacteria</taxon>
        <taxon>Pseudomonadati</taxon>
        <taxon>Pseudomonadota</taxon>
        <taxon>Alphaproteobacteria</taxon>
        <taxon>Rhodobacterales</taxon>
        <taxon>Roseobacteraceae</taxon>
        <taxon>Thalassovita</taxon>
    </lineage>
</organism>
<dbReference type="InterPro" id="IPR013022">
    <property type="entry name" value="Xyl_isomerase-like_TIM-brl"/>
</dbReference>
<dbReference type="InterPro" id="IPR026040">
    <property type="entry name" value="HyI-like"/>
</dbReference>
<proteinExistence type="inferred from homology"/>
<name>A0A0P1FVM4_9RHOB</name>
<comment type="similarity">
    <text evidence="2">Belongs to the hyi family.</text>
</comment>
<sequence length="255" mass="27114">MAKFSANLGFLWAELPLPAAIRAAHAAGFDAVECHFPYEVDPEEVRATLLDTGLPMLGLNTAPGDLTAGEFGLAALPHRRAAARAAIDQAIGYAVATDTANIHVMAGKADGAEARAAFVENLRYGCTRAAAHGLTLLIEPINSHDVPGYFLTTLDQAVEIIAEVGADNLKLMFDCYHVARMGDDVIAGLAQYAPLIGHVQFAGVPSRGRPDVGELDYHRVFAHLDQAGYSAPLGAEYKPEGTSETSLGWLDLFQD</sequence>
<feature type="domain" description="Xylose isomerase-like TIM barrel" evidence="4">
    <location>
        <begin position="21"/>
        <end position="251"/>
    </location>
</feature>
<evidence type="ECO:0000313" key="5">
    <source>
        <dbReference type="EMBL" id="CUH65144.1"/>
    </source>
</evidence>
<dbReference type="AlphaFoldDB" id="A0A0P1FVM4"/>
<dbReference type="GO" id="GO:0008903">
    <property type="term" value="F:hydroxypyruvate isomerase activity"/>
    <property type="evidence" value="ECO:0007669"/>
    <property type="project" value="UniProtKB-EC"/>
</dbReference>
<dbReference type="EC" id="5.3.1.22" evidence="5 6"/>
<evidence type="ECO:0000256" key="3">
    <source>
        <dbReference type="PIRSR" id="PIRSR006241-50"/>
    </source>
</evidence>
<keyword evidence="7" id="KW-1185">Reference proteome</keyword>
<evidence type="ECO:0000256" key="2">
    <source>
        <dbReference type="PIRNR" id="PIRNR006241"/>
    </source>
</evidence>
<evidence type="ECO:0000259" key="4">
    <source>
        <dbReference type="Pfam" id="PF01261"/>
    </source>
</evidence>
<dbReference type="PANTHER" id="PTHR43489">
    <property type="entry name" value="ISOMERASE"/>
    <property type="match status" value="1"/>
</dbReference>
<dbReference type="RefSeq" id="WP_058242968.1">
    <property type="nucleotide sequence ID" value="NZ_CYSB01000024.1"/>
</dbReference>
<dbReference type="OrthoDB" id="9786584at2"/>
<dbReference type="Pfam" id="PF01261">
    <property type="entry name" value="AP_endonuc_2"/>
    <property type="match status" value="1"/>
</dbReference>
<feature type="active site" description="Proton donor/acceptor" evidence="3">
    <location>
        <position position="236"/>
    </location>
</feature>
<dbReference type="EMBL" id="CYSC01000024">
    <property type="protein sequence ID" value="CUH71662.1"/>
    <property type="molecule type" value="Genomic_DNA"/>
</dbReference>
<dbReference type="PANTHER" id="PTHR43489:SF6">
    <property type="entry name" value="HYDROXYPYRUVATE ISOMERASE-RELATED"/>
    <property type="match status" value="1"/>
</dbReference>
<reference evidence="5 7" key="1">
    <citation type="submission" date="2015-09" db="EMBL/GenBank/DDBJ databases">
        <authorList>
            <person name="Rodrigo-Torres L."/>
            <person name="Arahal D.R."/>
        </authorList>
    </citation>
    <scope>NUCLEOTIDE SEQUENCE [LARGE SCALE GENOMIC DNA]</scope>
    <source>
        <strain evidence="5 7">CECT 5118</strain>
    </source>
</reference>
<dbReference type="Gene3D" id="3.20.20.150">
    <property type="entry name" value="Divalent-metal-dependent TIM barrel enzymes"/>
    <property type="match status" value="1"/>
</dbReference>
<dbReference type="InterPro" id="IPR036237">
    <property type="entry name" value="Xyl_isomerase-like_sf"/>
</dbReference>
<gene>
    <name evidence="6" type="primary">ygbM</name>
    <name evidence="5" type="ORF">TL5118_01192</name>
    <name evidence="6" type="ORF">TL5120_01452</name>
</gene>
<keyword evidence="1 2" id="KW-0413">Isomerase</keyword>
<dbReference type="Proteomes" id="UP000051086">
    <property type="component" value="Unassembled WGS sequence"/>
</dbReference>
<dbReference type="Proteomes" id="UP000051887">
    <property type="component" value="Unassembled WGS sequence"/>
</dbReference>
<protein>
    <submittedName>
        <fullName evidence="5 6">Hydroxypyruvate isomerase YgbM</fullName>
        <ecNumber evidence="5 6">5.3.1.22</ecNumber>
    </submittedName>
</protein>
<evidence type="ECO:0000313" key="7">
    <source>
        <dbReference type="Proteomes" id="UP000051086"/>
    </source>
</evidence>
<feature type="active site" description="Proton donor/acceptor" evidence="3">
    <location>
        <position position="139"/>
    </location>
</feature>
<evidence type="ECO:0000313" key="8">
    <source>
        <dbReference type="Proteomes" id="UP000051887"/>
    </source>
</evidence>
<reference evidence="6 8" key="2">
    <citation type="submission" date="2015-09" db="EMBL/GenBank/DDBJ databases">
        <authorList>
            <consortium name="Swine Surveillance"/>
        </authorList>
    </citation>
    <scope>NUCLEOTIDE SEQUENCE [LARGE SCALE GENOMIC DNA]</scope>
    <source>
        <strain evidence="6 8">5120</strain>
    </source>
</reference>
<keyword evidence="6" id="KW-0670">Pyruvate</keyword>
<dbReference type="PIRSF" id="PIRSF006241">
    <property type="entry name" value="HyI"/>
    <property type="match status" value="1"/>
</dbReference>
<dbReference type="InterPro" id="IPR050417">
    <property type="entry name" value="Sugar_Epim/Isomerase"/>
</dbReference>
<accession>A0A0P1FVM4</accession>
<dbReference type="EMBL" id="CYSB01000024">
    <property type="protein sequence ID" value="CUH65144.1"/>
    <property type="molecule type" value="Genomic_DNA"/>
</dbReference>
<dbReference type="GO" id="GO:0046487">
    <property type="term" value="P:glyoxylate metabolic process"/>
    <property type="evidence" value="ECO:0007669"/>
    <property type="project" value="TreeGrafter"/>
</dbReference>
<evidence type="ECO:0000256" key="1">
    <source>
        <dbReference type="ARBA" id="ARBA00023235"/>
    </source>
</evidence>
<dbReference type="FunFam" id="3.20.20.150:FF:000007">
    <property type="entry name" value="Hydroxypyruvate isomerase"/>
    <property type="match status" value="1"/>
</dbReference>
<evidence type="ECO:0000313" key="6">
    <source>
        <dbReference type="EMBL" id="CUH71662.1"/>
    </source>
</evidence>